<feature type="domain" description="Helicase C-terminal" evidence="10">
    <location>
        <begin position="731"/>
        <end position="898"/>
    </location>
</feature>
<evidence type="ECO:0000256" key="6">
    <source>
        <dbReference type="ARBA" id="ARBA00022840"/>
    </source>
</evidence>
<evidence type="ECO:0000256" key="8">
    <source>
        <dbReference type="SAM" id="MobiDB-lite"/>
    </source>
</evidence>
<dbReference type="CDD" id="cd18791">
    <property type="entry name" value="SF2_C_RHA"/>
    <property type="match status" value="1"/>
</dbReference>
<evidence type="ECO:0000256" key="4">
    <source>
        <dbReference type="ARBA" id="ARBA00022801"/>
    </source>
</evidence>
<dbReference type="PANTHER" id="PTHR18934:SF99">
    <property type="entry name" value="ATP-DEPENDENT RNA HELICASE DHX37-RELATED"/>
    <property type="match status" value="1"/>
</dbReference>
<comment type="caution">
    <text evidence="11">The sequence shown here is derived from an EMBL/GenBank/DDBJ whole genome shotgun (WGS) entry which is preliminary data.</text>
</comment>
<dbReference type="CDD" id="cd17982">
    <property type="entry name" value="DEXHc_DHX37"/>
    <property type="match status" value="1"/>
</dbReference>
<dbReference type="EMBL" id="MBFT01000793">
    <property type="protein sequence ID" value="PVU87177.1"/>
    <property type="molecule type" value="Genomic_DNA"/>
</dbReference>
<proteinExistence type="inferred from homology"/>
<keyword evidence="3" id="KW-0547">Nucleotide-binding</keyword>
<dbReference type="FunFam" id="3.40.50.300:FF:000637">
    <property type="entry name" value="ATP-dependent RNA helicase DHX37/DHR1"/>
    <property type="match status" value="1"/>
</dbReference>
<gene>
    <name evidence="11" type="ORF">BB559_006162</name>
</gene>
<dbReference type="SMART" id="SM00490">
    <property type="entry name" value="HELICc"/>
    <property type="match status" value="1"/>
</dbReference>
<keyword evidence="4" id="KW-0378">Hydrolase</keyword>
<dbReference type="GO" id="GO:0000462">
    <property type="term" value="P:maturation of SSU-rRNA from tricistronic rRNA transcript (SSU-rRNA, 5.8S rRNA, LSU-rRNA)"/>
    <property type="evidence" value="ECO:0007669"/>
    <property type="project" value="TreeGrafter"/>
</dbReference>
<feature type="domain" description="Helicase ATP-binding" evidence="9">
    <location>
        <begin position="365"/>
        <end position="579"/>
    </location>
</feature>
<dbReference type="Pfam" id="PF00270">
    <property type="entry name" value="DEAD"/>
    <property type="match status" value="1"/>
</dbReference>
<dbReference type="GO" id="GO:1990904">
    <property type="term" value="C:ribonucleoprotein complex"/>
    <property type="evidence" value="ECO:0007669"/>
    <property type="project" value="UniProtKB-ARBA"/>
</dbReference>
<dbReference type="SUPFAM" id="SSF52540">
    <property type="entry name" value="P-loop containing nucleoside triphosphate hydrolases"/>
    <property type="match status" value="1"/>
</dbReference>
<dbReference type="Gene3D" id="1.20.120.1080">
    <property type="match status" value="1"/>
</dbReference>
<accession>A0A2T9Y4D7</accession>
<protein>
    <recommendedName>
        <fullName evidence="2">RNA helicase</fullName>
        <ecNumber evidence="2">3.6.4.13</ecNumber>
    </recommendedName>
</protein>
<dbReference type="GO" id="GO:0003724">
    <property type="term" value="F:RNA helicase activity"/>
    <property type="evidence" value="ECO:0007669"/>
    <property type="project" value="UniProtKB-EC"/>
</dbReference>
<dbReference type="PROSITE" id="PS00690">
    <property type="entry name" value="DEAH_ATP_HELICASE"/>
    <property type="match status" value="1"/>
</dbReference>
<dbReference type="Pfam" id="PF07717">
    <property type="entry name" value="OB_NTP_bind"/>
    <property type="match status" value="1"/>
</dbReference>
<comment type="similarity">
    <text evidence="1">Belongs to the DEAD box helicase family. DEAH subfamily.</text>
</comment>
<keyword evidence="6" id="KW-0067">ATP-binding</keyword>
<dbReference type="InterPro" id="IPR007502">
    <property type="entry name" value="Helicase-assoc_dom"/>
</dbReference>
<evidence type="ECO:0000256" key="1">
    <source>
        <dbReference type="ARBA" id="ARBA00008792"/>
    </source>
</evidence>
<dbReference type="AlphaFoldDB" id="A0A2T9Y4D7"/>
<dbReference type="STRING" id="61424.A0A2T9Y4D7"/>
<evidence type="ECO:0000313" key="11">
    <source>
        <dbReference type="EMBL" id="PVU87177.1"/>
    </source>
</evidence>
<evidence type="ECO:0000259" key="9">
    <source>
        <dbReference type="PROSITE" id="PS51192"/>
    </source>
</evidence>
<dbReference type="InterPro" id="IPR001650">
    <property type="entry name" value="Helicase_C-like"/>
</dbReference>
<reference evidence="11 12" key="1">
    <citation type="journal article" date="2018" name="MBio">
        <title>Comparative Genomics Reveals the Core Gene Toolbox for the Fungus-Insect Symbiosis.</title>
        <authorList>
            <person name="Wang Y."/>
            <person name="Stata M."/>
            <person name="Wang W."/>
            <person name="Stajich J.E."/>
            <person name="White M.M."/>
            <person name="Moncalvo J.M."/>
        </authorList>
    </citation>
    <scope>NUCLEOTIDE SEQUENCE [LARGE SCALE GENOMIC DNA]</scope>
    <source>
        <strain evidence="11 12">AUS-77-4</strain>
    </source>
</reference>
<keyword evidence="12" id="KW-1185">Reference proteome</keyword>
<feature type="region of interest" description="Disordered" evidence="8">
    <location>
        <begin position="107"/>
        <end position="133"/>
    </location>
</feature>
<dbReference type="OrthoDB" id="10253254at2759"/>
<dbReference type="Pfam" id="PF21010">
    <property type="entry name" value="HA2_C"/>
    <property type="match status" value="1"/>
</dbReference>
<dbReference type="InterPro" id="IPR014001">
    <property type="entry name" value="Helicase_ATP-bd"/>
</dbReference>
<evidence type="ECO:0000259" key="10">
    <source>
        <dbReference type="PROSITE" id="PS51194"/>
    </source>
</evidence>
<feature type="compositionally biased region" description="Polar residues" evidence="8">
    <location>
        <begin position="73"/>
        <end position="82"/>
    </location>
</feature>
<dbReference type="InterPro" id="IPR027417">
    <property type="entry name" value="P-loop_NTPase"/>
</dbReference>
<evidence type="ECO:0000256" key="7">
    <source>
        <dbReference type="ARBA" id="ARBA00047984"/>
    </source>
</evidence>
<dbReference type="EC" id="3.6.4.13" evidence="2"/>
<evidence type="ECO:0000256" key="3">
    <source>
        <dbReference type="ARBA" id="ARBA00022741"/>
    </source>
</evidence>
<dbReference type="Pfam" id="PF00271">
    <property type="entry name" value="Helicase_C"/>
    <property type="match status" value="1"/>
</dbReference>
<dbReference type="InterPro" id="IPR002464">
    <property type="entry name" value="DNA/RNA_helicase_DEAH_CS"/>
</dbReference>
<organism evidence="11 12">
    <name type="scientific">Furculomyces boomerangus</name>
    <dbReference type="NCBI Taxonomy" id="61424"/>
    <lineage>
        <taxon>Eukaryota</taxon>
        <taxon>Fungi</taxon>
        <taxon>Fungi incertae sedis</taxon>
        <taxon>Zoopagomycota</taxon>
        <taxon>Kickxellomycotina</taxon>
        <taxon>Harpellomycetes</taxon>
        <taxon>Harpellales</taxon>
        <taxon>Harpellaceae</taxon>
        <taxon>Furculomyces</taxon>
    </lineage>
</organism>
<dbReference type="GO" id="GO:0003723">
    <property type="term" value="F:RNA binding"/>
    <property type="evidence" value="ECO:0007669"/>
    <property type="project" value="TreeGrafter"/>
</dbReference>
<feature type="region of interest" description="Disordered" evidence="8">
    <location>
        <begin position="277"/>
        <end position="302"/>
    </location>
</feature>
<dbReference type="PANTHER" id="PTHR18934">
    <property type="entry name" value="ATP-DEPENDENT RNA HELICASE"/>
    <property type="match status" value="1"/>
</dbReference>
<dbReference type="SMART" id="SM00487">
    <property type="entry name" value="DEXDc"/>
    <property type="match status" value="1"/>
</dbReference>
<dbReference type="InterPro" id="IPR011709">
    <property type="entry name" value="DEAD-box_helicase_OB_fold"/>
</dbReference>
<dbReference type="GO" id="GO:0016787">
    <property type="term" value="F:hydrolase activity"/>
    <property type="evidence" value="ECO:0007669"/>
    <property type="project" value="UniProtKB-KW"/>
</dbReference>
<dbReference type="Proteomes" id="UP000245699">
    <property type="component" value="Unassembled WGS sequence"/>
</dbReference>
<dbReference type="SMART" id="SM00847">
    <property type="entry name" value="HA2"/>
    <property type="match status" value="1"/>
</dbReference>
<name>A0A2T9Y4D7_9FUNG</name>
<feature type="region of interest" description="Disordered" evidence="8">
    <location>
        <begin position="212"/>
        <end position="232"/>
    </location>
</feature>
<dbReference type="InterPro" id="IPR011545">
    <property type="entry name" value="DEAD/DEAH_box_helicase_dom"/>
</dbReference>
<feature type="compositionally biased region" description="Polar residues" evidence="8">
    <location>
        <begin position="222"/>
        <end position="232"/>
    </location>
</feature>
<dbReference type="PROSITE" id="PS51194">
    <property type="entry name" value="HELICASE_CTER"/>
    <property type="match status" value="1"/>
</dbReference>
<keyword evidence="5" id="KW-0347">Helicase</keyword>
<dbReference type="GO" id="GO:0005730">
    <property type="term" value="C:nucleolus"/>
    <property type="evidence" value="ECO:0007669"/>
    <property type="project" value="TreeGrafter"/>
</dbReference>
<evidence type="ECO:0000256" key="5">
    <source>
        <dbReference type="ARBA" id="ARBA00022806"/>
    </source>
</evidence>
<feature type="region of interest" description="Disordered" evidence="8">
    <location>
        <begin position="48"/>
        <end position="82"/>
    </location>
</feature>
<dbReference type="Gene3D" id="3.40.50.300">
    <property type="entry name" value="P-loop containing nucleotide triphosphate hydrolases"/>
    <property type="match status" value="3"/>
</dbReference>
<dbReference type="GO" id="GO:0005524">
    <property type="term" value="F:ATP binding"/>
    <property type="evidence" value="ECO:0007669"/>
    <property type="project" value="UniProtKB-KW"/>
</dbReference>
<comment type="catalytic activity">
    <reaction evidence="7">
        <text>ATP + H2O = ADP + phosphate + H(+)</text>
        <dbReference type="Rhea" id="RHEA:13065"/>
        <dbReference type="ChEBI" id="CHEBI:15377"/>
        <dbReference type="ChEBI" id="CHEBI:15378"/>
        <dbReference type="ChEBI" id="CHEBI:30616"/>
        <dbReference type="ChEBI" id="CHEBI:43474"/>
        <dbReference type="ChEBI" id="CHEBI:456216"/>
        <dbReference type="EC" id="3.6.4.13"/>
    </reaction>
</comment>
<evidence type="ECO:0000256" key="2">
    <source>
        <dbReference type="ARBA" id="ARBA00012552"/>
    </source>
</evidence>
<evidence type="ECO:0000313" key="12">
    <source>
        <dbReference type="Proteomes" id="UP000245699"/>
    </source>
</evidence>
<sequence length="1265" mass="142505">MVLSKSKKQKRLEKYIDKQLKKEQRVDLFEKLSVSQFNVGTLVSTKRLGQKKQKIQNAKNPNEMDQDSIPELDNSTNQDNSTENNNIIELSQVEFGSDKELDIFQAHENKPSSQNEKNTSDKTDDVDVSTQSTILKPTIGNSILNNLDKDKLTEKTSSKENTNDTSIIKNQTLNVSETTEIAKPPVIVKRKRKRANRILGKIGWFQRNNLLSEDSENSDSDINGNADSDGEITNSVTEQLTNNSPGFETNLIKENNQDILNKSDQNKDSDISSEIAKNDIINGHGGDTVKSQETPKPSKNIKENVERKIFTGSKLKYHLESSNVDNSTADSSETLKPKYIIVKRSHEVEVQRSQLPIIGEEQQIMEAIKENNVVLLCGATGSGKTTQIPQFLYEAGYAGPEPSNTLKNTEDSNEDFGIIGVTQPRRVAAVSMAKRVGYELNSPIIENGFNSGSSSIVSYQIRFDNKSTRNTRIKFMTDGVLLRELCEDFLLIKYSVLVIDEAHERSLNTDILIGTLSRIIKLRSQMYENGETVAIPNVNKPGETRKALVKPLKLVIMSATMTVEDFTKNLRLFNPTPKVINVESRQYPVCIRFSRRTPVGEGAYVKAAIKKTIQIHERLPDGGILVFLTGQAEINYFCKELQNINNQKYIKENEEKDKFEIKKAKSSLDKSIVGGNNTVDALHGSVEMEDMDLDTSINFEETEPKLIGQIGKKGEKDDFDVMEENEKRKMEEDQEMEEEEENEVWMFSKDKNFKPDINSELKTDQPEKLYILPLYATLDPAQQLKVFENVPKGYRLCVVATNVAETSITIPGIRYVVDSGKVKDKHFNISTGMTKYEVGWTSQASSNQRTGRAGRVGVGYCYRLFSSNVFEQYFPKFGEPEISKLPIEQIVLLMKSNHIDNVENFPFVTPPPQSSLTSHLGALEISKKNKITDLGNLMMLFPVSPRLAKMIILGHQHKCLGYVLAIASILTIGDPFKNELNVSELMLGADFNYEQDIDGEQDAEKSIRRKYYQMMNRLSQQSPSSDILKLLSVVGAYEYAESSFQKTKVCGELFLREKLMADCSKMIRQLAYLCVKHLSGLDFNEIISDLLKPPSNQTQIILRQIICNGFVDQIAIRSDIVASSDEDDNNGLVGYFTMKSNEIAYIHQTSAVMINKPSNKSTKGKMADKSHLFPQYIVYCELQKTSNLWMKQVTEINPSWIPLLAKTLVTFGKPLKHPVPVYNPDKTIMNCSVSATFGPKSWPLPSVKVEQKRTGTRWTISKVKG</sequence>
<dbReference type="PROSITE" id="PS51192">
    <property type="entry name" value="HELICASE_ATP_BIND_1"/>
    <property type="match status" value="1"/>
</dbReference>